<dbReference type="PANTHER" id="PTHR23346">
    <property type="entry name" value="TRANSLATIONAL ACTIVATOR GCN1-RELATED"/>
    <property type="match status" value="1"/>
</dbReference>
<dbReference type="Pfam" id="PF13001">
    <property type="entry name" value="ECM29_N"/>
    <property type="match status" value="2"/>
</dbReference>
<reference evidence="3 4" key="1">
    <citation type="journal article" date="2019" name="Environ. Microbiol.">
        <title>At the nexus of three kingdoms: the genome of the mycorrhizal fungus Gigaspora margarita provides insights into plant, endobacterial and fungal interactions.</title>
        <authorList>
            <person name="Venice F."/>
            <person name="Ghignone S."/>
            <person name="Salvioli di Fossalunga A."/>
            <person name="Amselem J."/>
            <person name="Novero M."/>
            <person name="Xianan X."/>
            <person name="Sedzielewska Toro K."/>
            <person name="Morin E."/>
            <person name="Lipzen A."/>
            <person name="Grigoriev I.V."/>
            <person name="Henrissat B."/>
            <person name="Martin F.M."/>
            <person name="Bonfante P."/>
        </authorList>
    </citation>
    <scope>NUCLEOTIDE SEQUENCE [LARGE SCALE GENOMIC DNA]</scope>
    <source>
        <strain evidence="3 4">BEG34</strain>
    </source>
</reference>
<dbReference type="GO" id="GO:0060090">
    <property type="term" value="F:molecular adaptor activity"/>
    <property type="evidence" value="ECO:0007669"/>
    <property type="project" value="InterPro"/>
</dbReference>
<dbReference type="OrthoDB" id="2445881at2759"/>
<dbReference type="PANTHER" id="PTHR23346:SF19">
    <property type="entry name" value="PROTEASOME ADAPTER AND SCAFFOLD PROTEIN ECM29"/>
    <property type="match status" value="1"/>
</dbReference>
<evidence type="ECO:0000259" key="2">
    <source>
        <dbReference type="Pfam" id="PF13001"/>
    </source>
</evidence>
<name>A0A8H4EQX0_GIGMA</name>
<dbReference type="Proteomes" id="UP000439903">
    <property type="component" value="Unassembled WGS sequence"/>
</dbReference>
<dbReference type="AlphaFoldDB" id="A0A8H4EQX0"/>
<sequence length="358" mass="42017">MDNNEIQLLENIEFRFGFAENNVQFEEMVEKFSRLVLRKLASSYENVRNKAINICNHINKRMTKTVKLPWNSLIEIVCSENLMDSALVKHIIIMYLRMAYERLTEKDKIIYLLPLIKSIELKPANQKTFILQTILEFSQKLNLKFEDLETDKVVDGLYSLYEISRLLSCQEGSLCQSQSLKSKIICYLCKSKLAANIFPSMLHVSFDCLYRTKTNINLQKQGMEFIQWIIRMADTSKLELIKKALLFGLLKIIEETRIKDFDDLIREPEINQALLFKPFYGPLDISICSAEEGIKIDNENLKVIIVRFQEFDQFDQWINEENIQAIINILEENIDKSFHMNYCCILKYAFSLFPLHLS</sequence>
<keyword evidence="4" id="KW-1185">Reference proteome</keyword>
<comment type="caution">
    <text evidence="3">The sequence shown here is derived from an EMBL/GenBank/DDBJ whole genome shotgun (WGS) entry which is preliminary data.</text>
</comment>
<accession>A0A8H4EQX0</accession>
<dbReference type="GO" id="GO:0005737">
    <property type="term" value="C:cytoplasm"/>
    <property type="evidence" value="ECO:0007669"/>
    <property type="project" value="TreeGrafter"/>
</dbReference>
<evidence type="ECO:0000256" key="1">
    <source>
        <dbReference type="ARBA" id="ARBA00022737"/>
    </source>
</evidence>
<proteinExistence type="predicted"/>
<dbReference type="GO" id="GO:0005634">
    <property type="term" value="C:nucleus"/>
    <property type="evidence" value="ECO:0007669"/>
    <property type="project" value="TreeGrafter"/>
</dbReference>
<feature type="domain" description="Proteasome component Ecm29 N-terminal" evidence="2">
    <location>
        <begin position="141"/>
        <end position="256"/>
    </location>
</feature>
<keyword evidence="1" id="KW-0677">Repeat</keyword>
<feature type="domain" description="Proteasome component Ecm29 N-terminal" evidence="2">
    <location>
        <begin position="9"/>
        <end position="137"/>
    </location>
</feature>
<protein>
    <submittedName>
        <fullName evidence="3">ARM repeat-containing protein</fullName>
    </submittedName>
</protein>
<dbReference type="InterPro" id="IPR024372">
    <property type="entry name" value="Ecm29_N"/>
</dbReference>
<dbReference type="EMBL" id="WTPW01000196">
    <property type="protein sequence ID" value="KAF0536891.1"/>
    <property type="molecule type" value="Genomic_DNA"/>
</dbReference>
<gene>
    <name evidence="3" type="ORF">F8M41_008942</name>
</gene>
<evidence type="ECO:0000313" key="4">
    <source>
        <dbReference type="Proteomes" id="UP000439903"/>
    </source>
</evidence>
<evidence type="ECO:0000313" key="3">
    <source>
        <dbReference type="EMBL" id="KAF0536891.1"/>
    </source>
</evidence>
<dbReference type="GO" id="GO:0036503">
    <property type="term" value="P:ERAD pathway"/>
    <property type="evidence" value="ECO:0007669"/>
    <property type="project" value="TreeGrafter"/>
</dbReference>
<organism evidence="3 4">
    <name type="scientific">Gigaspora margarita</name>
    <dbReference type="NCBI Taxonomy" id="4874"/>
    <lineage>
        <taxon>Eukaryota</taxon>
        <taxon>Fungi</taxon>
        <taxon>Fungi incertae sedis</taxon>
        <taxon>Mucoromycota</taxon>
        <taxon>Glomeromycotina</taxon>
        <taxon>Glomeromycetes</taxon>
        <taxon>Diversisporales</taxon>
        <taxon>Gigasporaceae</taxon>
        <taxon>Gigaspora</taxon>
    </lineage>
</organism>
<dbReference type="GO" id="GO:0043248">
    <property type="term" value="P:proteasome assembly"/>
    <property type="evidence" value="ECO:0007669"/>
    <property type="project" value="InterPro"/>
</dbReference>